<evidence type="ECO:0000313" key="2">
    <source>
        <dbReference type="Proteomes" id="UP000007800"/>
    </source>
</evidence>
<protein>
    <submittedName>
        <fullName evidence="1">Uncharacterized protein</fullName>
    </submittedName>
</protein>
<keyword evidence="2" id="KW-1185">Reference proteome</keyword>
<dbReference type="AlphaFoldDB" id="C5KK80"/>
<reference evidence="1 2" key="1">
    <citation type="submission" date="2008-07" db="EMBL/GenBank/DDBJ databases">
        <authorList>
            <person name="El-Sayed N."/>
            <person name="Caler E."/>
            <person name="Inman J."/>
            <person name="Amedeo P."/>
            <person name="Hass B."/>
            <person name="Wortman J."/>
        </authorList>
    </citation>
    <scope>NUCLEOTIDE SEQUENCE [LARGE SCALE GENOMIC DNA]</scope>
    <source>
        <strain evidence="2">ATCC 50983 / TXsc</strain>
    </source>
</reference>
<name>C5KK80_PERM5</name>
<organism evidence="2">
    <name type="scientific">Perkinsus marinus (strain ATCC 50983 / TXsc)</name>
    <dbReference type="NCBI Taxonomy" id="423536"/>
    <lineage>
        <taxon>Eukaryota</taxon>
        <taxon>Sar</taxon>
        <taxon>Alveolata</taxon>
        <taxon>Perkinsozoa</taxon>
        <taxon>Perkinsea</taxon>
        <taxon>Perkinsida</taxon>
        <taxon>Perkinsidae</taxon>
        <taxon>Perkinsus</taxon>
    </lineage>
</organism>
<gene>
    <name evidence="1" type="ORF">Pmar_PMAR023315</name>
</gene>
<dbReference type="Proteomes" id="UP000007800">
    <property type="component" value="Unassembled WGS sequence"/>
</dbReference>
<dbReference type="InParanoid" id="C5KK80"/>
<proteinExistence type="predicted"/>
<dbReference type="GeneID" id="9061876"/>
<evidence type="ECO:0000313" key="1">
    <source>
        <dbReference type="EMBL" id="EER14992.1"/>
    </source>
</evidence>
<dbReference type="RefSeq" id="XP_002783196.1">
    <property type="nucleotide sequence ID" value="XM_002783150.1"/>
</dbReference>
<sequence length="74" mass="8322">MKWRKWLDKHTQVGPYEKILLGRGVARGISQCSTNADICTMKTVLLNAFLDCLEVSTINAQCVVPELVQRFVAI</sequence>
<accession>C5KK80</accession>
<dbReference type="EMBL" id="GG673688">
    <property type="protein sequence ID" value="EER14992.1"/>
    <property type="molecule type" value="Genomic_DNA"/>
</dbReference>